<accession>A0ABR9UWM7</accession>
<keyword evidence="5" id="KW-1185">Reference proteome</keyword>
<comment type="caution">
    <text evidence="4">The sequence shown here is derived from an EMBL/GenBank/DDBJ whole genome shotgun (WGS) entry which is preliminary data.</text>
</comment>
<evidence type="ECO:0000256" key="1">
    <source>
        <dbReference type="ARBA" id="ARBA00008769"/>
    </source>
</evidence>
<name>A0ABR9UWM7_9CHRO</name>
<reference evidence="4 5" key="1">
    <citation type="submission" date="2020-10" db="EMBL/GenBank/DDBJ databases">
        <authorList>
            <person name="Castelo-Branco R."/>
            <person name="Eusebio N."/>
            <person name="Adriana R."/>
            <person name="Vieira A."/>
            <person name="Brugerolle De Fraissinette N."/>
            <person name="Rezende De Castro R."/>
            <person name="Schneider M.P."/>
            <person name="Vasconcelos V."/>
            <person name="Leao P.N."/>
        </authorList>
    </citation>
    <scope>NUCLEOTIDE SEQUENCE [LARGE SCALE GENOMIC DNA]</scope>
    <source>
        <strain evidence="4 5">LEGE 06123</strain>
    </source>
</reference>
<feature type="region of interest" description="Disordered" evidence="3">
    <location>
        <begin position="203"/>
        <end position="228"/>
    </location>
</feature>
<feature type="compositionally biased region" description="Pro residues" evidence="3">
    <location>
        <begin position="203"/>
        <end position="219"/>
    </location>
</feature>
<sequence>MTPYSVVQPYVPQAPANIYPGAIASPYPYGVVGSPTYVQPPVTSLPVPASPGIPQANSPNGDVLPPAPGSPVNGMMVPYGVPTQQPYLPPMPQPNALGMMMVPYGVPTQQPYLAPPNAIGGNAVPLAPGYMIPYGVPVPQLYLPPMPQPNAGGMSMMYPGGMTSYAPVVNQNAAVGQQVFPAPVGSYLAPATTQLPPPLNTVPPTAPSPNLAPAPPTPIPNQGTIQTPTVPALDSQPVSNSALQLQGVYSYQGDESSARARVGAVYPLTPRILVGATVDLTDGNAFADSRTQGLNLNEFYLATSLENVPNLRFVIGQLDLTSYFDRNSFAKDGASQFFNPVFQTNPALVSTGVNSRPGALVNWTVTDNIEAKAAIFSSSRAIGDFALDGFATEVGIRYGNAIIRGTYATDRDAGTQDGFQEAFQVARSDGDSGILRSDREESYGVNAEVYIPNLKMGLFGRYGRYENRDLELGGDTYSLGVSFLDVFSPDDRLGLAYGRSLSNDRLRRQAGNDRPDVLELYYDFRFLSNLRLGFTFQERNNFSETIFGFRLKTEFNVTPIESIIR</sequence>
<dbReference type="Proteomes" id="UP000651156">
    <property type="component" value="Unassembled WGS sequence"/>
</dbReference>
<proteinExistence type="inferred from homology"/>
<protein>
    <submittedName>
        <fullName evidence="4">Porin</fullName>
    </submittedName>
</protein>
<dbReference type="EMBL" id="JADEWN010000044">
    <property type="protein sequence ID" value="MBE9191980.1"/>
    <property type="molecule type" value="Genomic_DNA"/>
</dbReference>
<dbReference type="Pfam" id="PF04966">
    <property type="entry name" value="OprB"/>
    <property type="match status" value="1"/>
</dbReference>
<evidence type="ECO:0000256" key="2">
    <source>
        <dbReference type="RuleBase" id="RU363072"/>
    </source>
</evidence>
<dbReference type="Gene3D" id="2.40.160.180">
    <property type="entry name" value="Carbohydrate-selective porin OprB"/>
    <property type="match status" value="1"/>
</dbReference>
<gene>
    <name evidence="4" type="ORF">IQ230_16810</name>
</gene>
<evidence type="ECO:0000256" key="3">
    <source>
        <dbReference type="SAM" id="MobiDB-lite"/>
    </source>
</evidence>
<evidence type="ECO:0000313" key="4">
    <source>
        <dbReference type="EMBL" id="MBE9191980.1"/>
    </source>
</evidence>
<dbReference type="InterPro" id="IPR007049">
    <property type="entry name" value="Carb-sel_porin_OprB"/>
</dbReference>
<comment type="similarity">
    <text evidence="1 2">Belongs to the OprB family.</text>
</comment>
<evidence type="ECO:0000313" key="5">
    <source>
        <dbReference type="Proteomes" id="UP000651156"/>
    </source>
</evidence>
<organism evidence="4 5">
    <name type="scientific">Gloeocapsopsis crepidinum LEGE 06123</name>
    <dbReference type="NCBI Taxonomy" id="588587"/>
    <lineage>
        <taxon>Bacteria</taxon>
        <taxon>Bacillati</taxon>
        <taxon>Cyanobacteriota</taxon>
        <taxon>Cyanophyceae</taxon>
        <taxon>Oscillatoriophycideae</taxon>
        <taxon>Chroococcales</taxon>
        <taxon>Chroococcaceae</taxon>
        <taxon>Gloeocapsopsis</taxon>
    </lineage>
</organism>
<dbReference type="InterPro" id="IPR038673">
    <property type="entry name" value="OprB_sf"/>
</dbReference>